<dbReference type="Pfam" id="PF07859">
    <property type="entry name" value="Abhydrolase_3"/>
    <property type="match status" value="1"/>
</dbReference>
<comment type="similarity">
    <text evidence="1">Belongs to the 'GDXG' lipolytic enzyme family.</text>
</comment>
<dbReference type="AlphaFoldDB" id="A0A7K1FLE0"/>
<dbReference type="Proteomes" id="UP000460221">
    <property type="component" value="Unassembled WGS sequence"/>
</dbReference>
<dbReference type="GO" id="GO:0004806">
    <property type="term" value="F:triacylglycerol lipase activity"/>
    <property type="evidence" value="ECO:0007669"/>
    <property type="project" value="TreeGrafter"/>
</dbReference>
<evidence type="ECO:0000256" key="1">
    <source>
        <dbReference type="ARBA" id="ARBA00010515"/>
    </source>
</evidence>
<feature type="domain" description="Alpha/beta hydrolase fold-3" evidence="3">
    <location>
        <begin position="68"/>
        <end position="267"/>
    </location>
</feature>
<sequence length="296" mass="30346">MTEQRVLQALGEAYAAVPPDPTVEQLRVGIDAIAREIPDGVAVQPRTVGGIDGLWITPAGAEPGSAVLLHLHGGGYVCGSALSHRDLVARVAAAAGREAFLPDYRLAPEHRHPAAIQDVLAVIGALAADGRTYAVAGDSAGAGLALGSVAATRDAGLPGPTAVVTMSAWADLTLQSPTFDELADVDLLVRRVDLQADVDMYLGPAGDAADPLVSPVFSDLTGHPPLLLQTGGDEVLSGDSARLATAAVAAGVRTQHTVYPGMPHVFQMMWWALPEAVAAIDEAAGFLRAHDGGTTA</sequence>
<dbReference type="PANTHER" id="PTHR48081">
    <property type="entry name" value="AB HYDROLASE SUPERFAMILY PROTEIN C4A8.06C"/>
    <property type="match status" value="1"/>
</dbReference>
<dbReference type="Gene3D" id="3.40.50.1820">
    <property type="entry name" value="alpha/beta hydrolase"/>
    <property type="match status" value="1"/>
</dbReference>
<dbReference type="InterPro" id="IPR013094">
    <property type="entry name" value="AB_hydrolase_3"/>
</dbReference>
<dbReference type="EMBL" id="WLYK01000002">
    <property type="protein sequence ID" value="MTD14199.1"/>
    <property type="molecule type" value="Genomic_DNA"/>
</dbReference>
<dbReference type="InterPro" id="IPR002168">
    <property type="entry name" value="Lipase_GDXG_HIS_AS"/>
</dbReference>
<dbReference type="PANTHER" id="PTHR48081:SF30">
    <property type="entry name" value="ACETYL-HYDROLASE LIPR-RELATED"/>
    <property type="match status" value="1"/>
</dbReference>
<reference evidence="4 5" key="1">
    <citation type="submission" date="2019-11" db="EMBL/GenBank/DDBJ databases">
        <authorList>
            <person name="Jiang L.-Q."/>
        </authorList>
    </citation>
    <scope>NUCLEOTIDE SEQUENCE [LARGE SCALE GENOMIC DNA]</scope>
    <source>
        <strain evidence="4 5">YIM 132087</strain>
    </source>
</reference>
<dbReference type="SUPFAM" id="SSF53474">
    <property type="entry name" value="alpha/beta-Hydrolases"/>
    <property type="match status" value="1"/>
</dbReference>
<evidence type="ECO:0000259" key="3">
    <source>
        <dbReference type="Pfam" id="PF07859"/>
    </source>
</evidence>
<keyword evidence="2 4" id="KW-0378">Hydrolase</keyword>
<dbReference type="InterPro" id="IPR029058">
    <property type="entry name" value="AB_hydrolase_fold"/>
</dbReference>
<name>A0A7K1FLE0_9ACTN</name>
<gene>
    <name evidence="4" type="ORF">GIS00_09600</name>
</gene>
<keyword evidence="5" id="KW-1185">Reference proteome</keyword>
<evidence type="ECO:0000256" key="2">
    <source>
        <dbReference type="ARBA" id="ARBA00022801"/>
    </source>
</evidence>
<proteinExistence type="inferred from homology"/>
<accession>A0A7K1FLE0</accession>
<evidence type="ECO:0000313" key="4">
    <source>
        <dbReference type="EMBL" id="MTD14199.1"/>
    </source>
</evidence>
<comment type="caution">
    <text evidence="4">The sequence shown here is derived from an EMBL/GenBank/DDBJ whole genome shotgun (WGS) entry which is preliminary data.</text>
</comment>
<dbReference type="PROSITE" id="PS01173">
    <property type="entry name" value="LIPASE_GDXG_HIS"/>
    <property type="match status" value="1"/>
</dbReference>
<protein>
    <submittedName>
        <fullName evidence="4">Alpha/beta hydrolase fold domain-containing protein</fullName>
    </submittedName>
</protein>
<organism evidence="4 5">
    <name type="scientific">Nakamurella alba</name>
    <dbReference type="NCBI Taxonomy" id="2665158"/>
    <lineage>
        <taxon>Bacteria</taxon>
        <taxon>Bacillati</taxon>
        <taxon>Actinomycetota</taxon>
        <taxon>Actinomycetes</taxon>
        <taxon>Nakamurellales</taxon>
        <taxon>Nakamurellaceae</taxon>
        <taxon>Nakamurella</taxon>
    </lineage>
</organism>
<dbReference type="RefSeq" id="WP_154768204.1">
    <property type="nucleotide sequence ID" value="NZ_WLYK01000002.1"/>
</dbReference>
<dbReference type="InterPro" id="IPR050300">
    <property type="entry name" value="GDXG_lipolytic_enzyme"/>
</dbReference>
<evidence type="ECO:0000313" key="5">
    <source>
        <dbReference type="Proteomes" id="UP000460221"/>
    </source>
</evidence>